<organism evidence="4">
    <name type="scientific">Caenorhabditis brenneri</name>
    <name type="common">Nematode worm</name>
    <dbReference type="NCBI Taxonomy" id="135651"/>
    <lineage>
        <taxon>Eukaryota</taxon>
        <taxon>Metazoa</taxon>
        <taxon>Ecdysozoa</taxon>
        <taxon>Nematoda</taxon>
        <taxon>Chromadorea</taxon>
        <taxon>Rhabditida</taxon>
        <taxon>Rhabditina</taxon>
        <taxon>Rhabditomorpha</taxon>
        <taxon>Rhabditoidea</taxon>
        <taxon>Rhabditidae</taxon>
        <taxon>Peloderinae</taxon>
        <taxon>Caenorhabditis</taxon>
    </lineage>
</organism>
<dbReference type="Proteomes" id="UP000008068">
    <property type="component" value="Unassembled WGS sequence"/>
</dbReference>
<dbReference type="STRING" id="135651.G0M6X7"/>
<evidence type="ECO:0000256" key="2">
    <source>
        <dbReference type="SAM" id="MobiDB-lite"/>
    </source>
</evidence>
<proteinExistence type="predicted"/>
<reference evidence="4" key="1">
    <citation type="submission" date="2011-07" db="EMBL/GenBank/DDBJ databases">
        <authorList>
            <consortium name="Caenorhabditis brenneri Sequencing and Analysis Consortium"/>
            <person name="Wilson R.K."/>
        </authorList>
    </citation>
    <scope>NUCLEOTIDE SEQUENCE [LARGE SCALE GENOMIC DNA]</scope>
    <source>
        <strain evidence="4">PB2801</strain>
    </source>
</reference>
<feature type="region of interest" description="Disordered" evidence="2">
    <location>
        <begin position="144"/>
        <end position="315"/>
    </location>
</feature>
<feature type="compositionally biased region" description="Low complexity" evidence="2">
    <location>
        <begin position="290"/>
        <end position="300"/>
    </location>
</feature>
<feature type="coiled-coil region" evidence="1">
    <location>
        <begin position="383"/>
        <end position="435"/>
    </location>
</feature>
<feature type="compositionally biased region" description="Low complexity" evidence="2">
    <location>
        <begin position="177"/>
        <end position="187"/>
    </location>
</feature>
<gene>
    <name evidence="3" type="ORF">CAEBREN_12424</name>
</gene>
<evidence type="ECO:0000256" key="1">
    <source>
        <dbReference type="SAM" id="Coils"/>
    </source>
</evidence>
<keyword evidence="1" id="KW-0175">Coiled coil</keyword>
<dbReference type="HOGENOM" id="CLU_409530_0_0_1"/>
<dbReference type="AlphaFoldDB" id="G0M6X7"/>
<feature type="compositionally biased region" description="Polar residues" evidence="2">
    <location>
        <begin position="144"/>
        <end position="160"/>
    </location>
</feature>
<dbReference type="InParanoid" id="G0M6X7"/>
<dbReference type="OMA" id="RVISYIH"/>
<protein>
    <submittedName>
        <fullName evidence="3">Uncharacterized protein</fullName>
    </submittedName>
</protein>
<dbReference type="EMBL" id="GL379786">
    <property type="protein sequence ID" value="EGT30009.1"/>
    <property type="molecule type" value="Genomic_DNA"/>
</dbReference>
<name>G0M6X7_CAEBE</name>
<feature type="compositionally biased region" description="Low complexity" evidence="2">
    <location>
        <begin position="262"/>
        <end position="279"/>
    </location>
</feature>
<feature type="compositionally biased region" description="Polar residues" evidence="2">
    <location>
        <begin position="8"/>
        <end position="24"/>
    </location>
</feature>
<keyword evidence="4" id="KW-1185">Reference proteome</keyword>
<feature type="compositionally biased region" description="Polar residues" evidence="2">
    <location>
        <begin position="209"/>
        <end position="218"/>
    </location>
</feature>
<feature type="region of interest" description="Disordered" evidence="2">
    <location>
        <begin position="1"/>
        <end position="106"/>
    </location>
</feature>
<dbReference type="eggNOG" id="ENOG502TGJ4">
    <property type="taxonomic scope" value="Eukaryota"/>
</dbReference>
<evidence type="ECO:0000313" key="3">
    <source>
        <dbReference type="EMBL" id="EGT30009.1"/>
    </source>
</evidence>
<sequence>MVDRDNFRSNSPTRNPNVQRSTSFGGAKLHFKYTGNETKTRSNSRTNPSESSHLETSHPRLPRQSTFDHSRTTNTPPSAPFSPEIPRRSTFVSYNPEPRKNAEEPTYEPLSYISRYSQEVPISYGDASSARISHPIKDVTLATSSTLVPSPSPHISTQNRIEAPPPSLSPHTRIYGSSPYSAYSSYDPPKKTDPAVLSPRTQAPPPVSLQPTATSQSYYPKASPSPIRRPHSPPRRVPSPHQRVPSPIKRISSPPRRDLSPIRRVPSPSRRVPSPIRRVPSPPRRDPSPLRRAPSPSRRVQPTSYLPDARSRRQTTTFLAPVVQQATYTPEPSFGLRQSRYIPAAPDPPPPVVPAPKPQSLNTQMQNTRLASPRRNNLTIGYSANQFQEIEKAKEEFKALRRKEEEAIRAKLEAKKKAEEEARLAERRRIEEAAKLEARRRVEETARLDAERLALEAMMRAAQPVDEDEDVAKFIQNLEQRIKDSRDSKNSMGALVGRQLNQNLAKSAENLTNAPNEVAEVVEGRDTNDQNNMTTDENQNRRKYAENYYDPEDDDSELNSLNSFLSTVTEEDPDMLSVNNQPFTSDPQPNTLQPRVISYIHNMVDGILSSLNKTDFDNADTHKMPPLYEQDLYANDAAYNYRAISEAARKFFTPQSSPVEDTKNSFYNDSL</sequence>
<evidence type="ECO:0000313" key="4">
    <source>
        <dbReference type="Proteomes" id="UP000008068"/>
    </source>
</evidence>
<accession>G0M6X7</accession>
<dbReference type="OrthoDB" id="5858391at2759"/>
<feature type="region of interest" description="Disordered" evidence="2">
    <location>
        <begin position="511"/>
        <end position="542"/>
    </location>
</feature>
<feature type="compositionally biased region" description="Low complexity" evidence="2">
    <location>
        <begin position="239"/>
        <end position="254"/>
    </location>
</feature>
<feature type="compositionally biased region" description="Polar residues" evidence="2">
    <location>
        <begin position="35"/>
        <end position="51"/>
    </location>
</feature>